<feature type="repeat" description="Solcar" evidence="9">
    <location>
        <begin position="259"/>
        <end position="348"/>
    </location>
</feature>
<dbReference type="FunCoup" id="D3B436">
    <property type="interactions" value="453"/>
</dbReference>
<keyword evidence="6" id="KW-1133">Transmembrane helix</keyword>
<evidence type="ECO:0000256" key="8">
    <source>
        <dbReference type="ARBA" id="ARBA00023136"/>
    </source>
</evidence>
<dbReference type="Gene3D" id="1.50.40.10">
    <property type="entry name" value="Mitochondrial carrier domain"/>
    <property type="match status" value="2"/>
</dbReference>
<accession>D3B436</accession>
<dbReference type="Pfam" id="PF00153">
    <property type="entry name" value="Mito_carr"/>
    <property type="match status" value="3"/>
</dbReference>
<feature type="region of interest" description="Disordered" evidence="11">
    <location>
        <begin position="1"/>
        <end position="45"/>
    </location>
</feature>
<dbReference type="EMBL" id="ADBJ01000010">
    <property type="protein sequence ID" value="EFA84084.1"/>
    <property type="molecule type" value="Genomic_DNA"/>
</dbReference>
<comment type="caution">
    <text evidence="12">The sequence shown here is derived from an EMBL/GenBank/DDBJ whole genome shotgun (WGS) entry which is preliminary data.</text>
</comment>
<dbReference type="GO" id="GO:0015218">
    <property type="term" value="F:pyrimidine nucleotide transmembrane transporter activity"/>
    <property type="evidence" value="ECO:0007669"/>
    <property type="project" value="InterPro"/>
</dbReference>
<comment type="subcellular location">
    <subcellularLocation>
        <location evidence="1">Mitochondrion inner membrane</location>
        <topology evidence="1">Multi-pass membrane protein</topology>
    </subcellularLocation>
</comment>
<reference evidence="12 13" key="1">
    <citation type="journal article" date="2011" name="Genome Res.">
        <title>Phylogeny-wide analysis of social amoeba genomes highlights ancient origins for complex intercellular communication.</title>
        <authorList>
            <person name="Heidel A.J."/>
            <person name="Lawal H.M."/>
            <person name="Felder M."/>
            <person name="Schilde C."/>
            <person name="Helps N.R."/>
            <person name="Tunggal B."/>
            <person name="Rivero F."/>
            <person name="John U."/>
            <person name="Schleicher M."/>
            <person name="Eichinger L."/>
            <person name="Platzer M."/>
            <person name="Noegel A.A."/>
            <person name="Schaap P."/>
            <person name="Gloeckner G."/>
        </authorList>
    </citation>
    <scope>NUCLEOTIDE SEQUENCE [LARGE SCALE GENOMIC DNA]</scope>
    <source>
        <strain evidence="13">ATCC 26659 / Pp 5 / PN500</strain>
    </source>
</reference>
<dbReference type="PANTHER" id="PTHR45829">
    <property type="entry name" value="MITOCHONDRIAL CARRIER PROTEIN RIM2"/>
    <property type="match status" value="1"/>
</dbReference>
<dbReference type="PRINTS" id="PR00926">
    <property type="entry name" value="MITOCARRIER"/>
</dbReference>
<keyword evidence="8 9" id="KW-0472">Membrane</keyword>
<dbReference type="Proteomes" id="UP000001396">
    <property type="component" value="Unassembled WGS sequence"/>
</dbReference>
<proteinExistence type="inferred from homology"/>
<name>D3B436_HETP5</name>
<evidence type="ECO:0000256" key="4">
    <source>
        <dbReference type="ARBA" id="ARBA00022737"/>
    </source>
</evidence>
<dbReference type="SUPFAM" id="SSF103506">
    <property type="entry name" value="Mitochondrial carrier"/>
    <property type="match status" value="1"/>
</dbReference>
<keyword evidence="7" id="KW-0496">Mitochondrion</keyword>
<evidence type="ECO:0000256" key="6">
    <source>
        <dbReference type="ARBA" id="ARBA00022989"/>
    </source>
</evidence>
<dbReference type="InterPro" id="IPR023395">
    <property type="entry name" value="MCP_dom_sf"/>
</dbReference>
<dbReference type="AlphaFoldDB" id="D3B436"/>
<dbReference type="PROSITE" id="PS50920">
    <property type="entry name" value="SOLCAR"/>
    <property type="match status" value="3"/>
</dbReference>
<dbReference type="InterPro" id="IPR018108">
    <property type="entry name" value="MCP_transmembrane"/>
</dbReference>
<evidence type="ECO:0000256" key="10">
    <source>
        <dbReference type="RuleBase" id="RU000488"/>
    </source>
</evidence>
<keyword evidence="2 10" id="KW-0813">Transport</keyword>
<gene>
    <name evidence="12" type="primary">rimA</name>
    <name evidence="12" type="ORF">PPL_03157</name>
</gene>
<protein>
    <submittedName>
        <fullName evidence="12">Mitochondrial substrate carrier family protein</fullName>
    </submittedName>
</protein>
<evidence type="ECO:0000256" key="9">
    <source>
        <dbReference type="PROSITE-ProRule" id="PRU00282"/>
    </source>
</evidence>
<dbReference type="PANTHER" id="PTHR45829:SF4">
    <property type="entry name" value="MITOCHONDRIAL CARRIER PROTEIN RIM2"/>
    <property type="match status" value="1"/>
</dbReference>
<keyword evidence="5" id="KW-0999">Mitochondrion inner membrane</keyword>
<dbReference type="STRING" id="670386.D3B436"/>
<feature type="repeat" description="Solcar" evidence="9">
    <location>
        <begin position="49"/>
        <end position="142"/>
    </location>
</feature>
<evidence type="ECO:0000256" key="2">
    <source>
        <dbReference type="ARBA" id="ARBA00022448"/>
    </source>
</evidence>
<comment type="similarity">
    <text evidence="10">Belongs to the mitochondrial carrier (TC 2.A.29) family.</text>
</comment>
<dbReference type="InterPro" id="IPR049562">
    <property type="entry name" value="SLC25A33/36-like"/>
</dbReference>
<dbReference type="RefSeq" id="XP_020436201.1">
    <property type="nucleotide sequence ID" value="XM_020574129.1"/>
</dbReference>
<evidence type="ECO:0000256" key="11">
    <source>
        <dbReference type="SAM" id="MobiDB-lite"/>
    </source>
</evidence>
<keyword evidence="4" id="KW-0677">Repeat</keyword>
<feature type="repeat" description="Solcar" evidence="9">
    <location>
        <begin position="150"/>
        <end position="241"/>
    </location>
</feature>
<dbReference type="GO" id="GO:0005743">
    <property type="term" value="C:mitochondrial inner membrane"/>
    <property type="evidence" value="ECO:0007669"/>
    <property type="project" value="UniProtKB-SubCell"/>
</dbReference>
<dbReference type="FunFam" id="1.50.40.10:FF:000267">
    <property type="entry name" value="Uncharacterized protein"/>
    <property type="match status" value="1"/>
</dbReference>
<keyword evidence="13" id="KW-1185">Reference proteome</keyword>
<dbReference type="InterPro" id="IPR002067">
    <property type="entry name" value="MCP"/>
</dbReference>
<sequence>MSDNNKSSNNVNNTTVNNNSNSNHNIHNRISNVQNSNKTIKPPKSEKSKNALLHFVAGGLGGAAGVVCTSPLEVIKTQLQGARSSLLYIGKPRFVPTTFYSLYNLVLRDGARGLFKGLGPHLIGVAPARAVHFSTYSFTKSILERFGVKEGPIMYCTSAISAGCTVALVTSPIWLVKTRMQLQTSLKNFNQGTYYHNAFHCCLAVIREEGVFGFYKGLGASIIGVSESAFQFVLYEGFKKRIIEEKRKKSHKYPNPNELTTMEYLTAAGVAKLIAAVSTYPHEVVRTRLRENVAPGHVPKYTSVLQALYLIGKEEGVRGLFGGVGAHVLRVVPNSAIMFLTYEFVVDIWSSMTRVFSTK</sequence>
<organism evidence="12 13">
    <name type="scientific">Heterostelium pallidum (strain ATCC 26659 / Pp 5 / PN500)</name>
    <name type="common">Cellular slime mold</name>
    <name type="synonym">Polysphondylium pallidum</name>
    <dbReference type="NCBI Taxonomy" id="670386"/>
    <lineage>
        <taxon>Eukaryota</taxon>
        <taxon>Amoebozoa</taxon>
        <taxon>Evosea</taxon>
        <taxon>Eumycetozoa</taxon>
        <taxon>Dictyostelia</taxon>
        <taxon>Acytosteliales</taxon>
        <taxon>Acytosteliaceae</taxon>
        <taxon>Heterostelium</taxon>
    </lineage>
</organism>
<evidence type="ECO:0000256" key="7">
    <source>
        <dbReference type="ARBA" id="ARBA00023128"/>
    </source>
</evidence>
<evidence type="ECO:0000256" key="5">
    <source>
        <dbReference type="ARBA" id="ARBA00022792"/>
    </source>
</evidence>
<dbReference type="GO" id="GO:1990519">
    <property type="term" value="P:pyrimidine nucleotide import into mitochondrion"/>
    <property type="evidence" value="ECO:0007669"/>
    <property type="project" value="TreeGrafter"/>
</dbReference>
<keyword evidence="3 9" id="KW-0812">Transmembrane</keyword>
<evidence type="ECO:0000313" key="12">
    <source>
        <dbReference type="EMBL" id="EFA84084.1"/>
    </source>
</evidence>
<evidence type="ECO:0000256" key="3">
    <source>
        <dbReference type="ARBA" id="ARBA00022692"/>
    </source>
</evidence>
<dbReference type="OMA" id="WVMYEQM"/>
<feature type="compositionally biased region" description="Low complexity" evidence="11">
    <location>
        <begin position="1"/>
        <end position="32"/>
    </location>
</feature>
<evidence type="ECO:0000256" key="1">
    <source>
        <dbReference type="ARBA" id="ARBA00004448"/>
    </source>
</evidence>
<dbReference type="GeneID" id="31358680"/>
<dbReference type="InParanoid" id="D3B436"/>
<evidence type="ECO:0000313" key="13">
    <source>
        <dbReference type="Proteomes" id="UP000001396"/>
    </source>
</evidence>